<dbReference type="SUPFAM" id="SSF54189">
    <property type="entry name" value="Ribosomal proteins S24e, L23 and L15e"/>
    <property type="match status" value="1"/>
</dbReference>
<name>A0A1F7GLJ9_9BACT</name>
<comment type="function">
    <text evidence="4">One of the early assembly proteins it binds 23S rRNA. One of the proteins that surrounds the polypeptide exit tunnel on the outside of the ribosome. Forms the main docking site for trigger factor binding to the ribosome.</text>
</comment>
<dbReference type="GO" id="GO:0005840">
    <property type="term" value="C:ribosome"/>
    <property type="evidence" value="ECO:0007669"/>
    <property type="project" value="UniProtKB-KW"/>
</dbReference>
<keyword evidence="3 4" id="KW-0687">Ribonucleoprotein</keyword>
<evidence type="ECO:0000256" key="2">
    <source>
        <dbReference type="ARBA" id="ARBA00022980"/>
    </source>
</evidence>
<dbReference type="InterPro" id="IPR012677">
    <property type="entry name" value="Nucleotide-bd_a/b_plait_sf"/>
</dbReference>
<keyword evidence="2 4" id="KW-0689">Ribosomal protein</keyword>
<dbReference type="GO" id="GO:1990904">
    <property type="term" value="C:ribonucleoprotein complex"/>
    <property type="evidence" value="ECO:0007669"/>
    <property type="project" value="UniProtKB-KW"/>
</dbReference>
<gene>
    <name evidence="4" type="primary">rplW</name>
    <name evidence="5" type="ORF">A2799_01445</name>
</gene>
<keyword evidence="4" id="KW-0699">rRNA-binding</keyword>
<evidence type="ECO:0000313" key="5">
    <source>
        <dbReference type="EMBL" id="OGK19675.1"/>
    </source>
</evidence>
<dbReference type="GO" id="GO:0003735">
    <property type="term" value="F:structural constituent of ribosome"/>
    <property type="evidence" value="ECO:0007669"/>
    <property type="project" value="InterPro"/>
</dbReference>
<evidence type="ECO:0000256" key="4">
    <source>
        <dbReference type="HAMAP-Rule" id="MF_01369"/>
    </source>
</evidence>
<dbReference type="Pfam" id="PF00276">
    <property type="entry name" value="Ribosomal_L23"/>
    <property type="match status" value="1"/>
</dbReference>
<evidence type="ECO:0000256" key="3">
    <source>
        <dbReference type="ARBA" id="ARBA00023274"/>
    </source>
</evidence>
<evidence type="ECO:0000256" key="1">
    <source>
        <dbReference type="ARBA" id="ARBA00006700"/>
    </source>
</evidence>
<proteinExistence type="inferred from homology"/>
<keyword evidence="4" id="KW-0694">RNA-binding</keyword>
<evidence type="ECO:0000313" key="6">
    <source>
        <dbReference type="Proteomes" id="UP000176850"/>
    </source>
</evidence>
<reference evidence="5 6" key="1">
    <citation type="journal article" date="2016" name="Nat. Commun.">
        <title>Thousands of microbial genomes shed light on interconnected biogeochemical processes in an aquifer system.</title>
        <authorList>
            <person name="Anantharaman K."/>
            <person name="Brown C.T."/>
            <person name="Hug L.A."/>
            <person name="Sharon I."/>
            <person name="Castelle C.J."/>
            <person name="Probst A.J."/>
            <person name="Thomas B.C."/>
            <person name="Singh A."/>
            <person name="Wilkins M.J."/>
            <person name="Karaoz U."/>
            <person name="Brodie E.L."/>
            <person name="Williams K.H."/>
            <person name="Hubbard S.S."/>
            <person name="Banfield J.F."/>
        </authorList>
    </citation>
    <scope>NUCLEOTIDE SEQUENCE [LARGE SCALE GENOMIC DNA]</scope>
</reference>
<organism evidence="5 6">
    <name type="scientific">Candidatus Roizmanbacteria bacterium RIFCSPHIGHO2_01_FULL_39_24</name>
    <dbReference type="NCBI Taxonomy" id="1802032"/>
    <lineage>
        <taxon>Bacteria</taxon>
        <taxon>Candidatus Roizmaniibacteriota</taxon>
    </lineage>
</organism>
<comment type="caution">
    <text evidence="5">The sequence shown here is derived from an EMBL/GenBank/DDBJ whole genome shotgun (WGS) entry which is preliminary data.</text>
</comment>
<comment type="subunit">
    <text evidence="4">Part of the 50S ribosomal subunit. Contacts protein L29, and trigger factor when it is bound to the ribosome.</text>
</comment>
<dbReference type="GO" id="GO:0006412">
    <property type="term" value="P:translation"/>
    <property type="evidence" value="ECO:0007669"/>
    <property type="project" value="UniProtKB-UniRule"/>
</dbReference>
<dbReference type="InterPro" id="IPR012678">
    <property type="entry name" value="Ribosomal_uL23/eL15/eS24_sf"/>
</dbReference>
<dbReference type="EMBL" id="MFZH01000007">
    <property type="protein sequence ID" value="OGK19675.1"/>
    <property type="molecule type" value="Genomic_DNA"/>
</dbReference>
<comment type="similarity">
    <text evidence="1 4">Belongs to the universal ribosomal protein uL23 family.</text>
</comment>
<protein>
    <recommendedName>
        <fullName evidence="4">Large ribosomal subunit protein uL23</fullName>
    </recommendedName>
</protein>
<dbReference type="InterPro" id="IPR013025">
    <property type="entry name" value="Ribosomal_uL23-like"/>
</dbReference>
<dbReference type="Proteomes" id="UP000176850">
    <property type="component" value="Unassembled WGS sequence"/>
</dbReference>
<sequence length="95" mass="10655">MRINDVLANPRITEKALAKAKGTVYAFEVDMRSTKDQIEAAVVAMFKVKVDSIKTLVKKGKMKRVGKRMKPKKRGDIKIAYVTVKTGKIDVFPES</sequence>
<dbReference type="AlphaFoldDB" id="A0A1F7GLJ9"/>
<dbReference type="Gene3D" id="3.30.70.330">
    <property type="match status" value="1"/>
</dbReference>
<accession>A0A1F7GLJ9</accession>
<dbReference type="GO" id="GO:0019843">
    <property type="term" value="F:rRNA binding"/>
    <property type="evidence" value="ECO:0007669"/>
    <property type="project" value="UniProtKB-UniRule"/>
</dbReference>
<dbReference type="HAMAP" id="MF_01369_B">
    <property type="entry name" value="Ribosomal_uL23_B"/>
    <property type="match status" value="1"/>
</dbReference>